<evidence type="ECO:0000256" key="1">
    <source>
        <dbReference type="SAM" id="MobiDB-lite"/>
    </source>
</evidence>
<feature type="compositionally biased region" description="Polar residues" evidence="1">
    <location>
        <begin position="32"/>
        <end position="41"/>
    </location>
</feature>
<dbReference type="EMBL" id="GBXM01067903">
    <property type="protein sequence ID" value="JAH40674.1"/>
    <property type="molecule type" value="Transcribed_RNA"/>
</dbReference>
<reference evidence="2" key="2">
    <citation type="journal article" date="2015" name="Fish Shellfish Immunol.">
        <title>Early steps in the European eel (Anguilla anguilla)-Vibrio vulnificus interaction in the gills: Role of the RtxA13 toxin.</title>
        <authorList>
            <person name="Callol A."/>
            <person name="Pajuelo D."/>
            <person name="Ebbesson L."/>
            <person name="Teles M."/>
            <person name="MacKenzie S."/>
            <person name="Amaro C."/>
        </authorList>
    </citation>
    <scope>NUCLEOTIDE SEQUENCE</scope>
</reference>
<sequence>MLLHWGHFKNCTGKVAAETQPQCRKDKRRTYFPSSKGKNTPSVKIKMQITERQNASQCTLKH</sequence>
<proteinExistence type="predicted"/>
<accession>A0A0E9SH07</accession>
<organism evidence="2">
    <name type="scientific">Anguilla anguilla</name>
    <name type="common">European freshwater eel</name>
    <name type="synonym">Muraena anguilla</name>
    <dbReference type="NCBI Taxonomy" id="7936"/>
    <lineage>
        <taxon>Eukaryota</taxon>
        <taxon>Metazoa</taxon>
        <taxon>Chordata</taxon>
        <taxon>Craniata</taxon>
        <taxon>Vertebrata</taxon>
        <taxon>Euteleostomi</taxon>
        <taxon>Actinopterygii</taxon>
        <taxon>Neopterygii</taxon>
        <taxon>Teleostei</taxon>
        <taxon>Anguilliformes</taxon>
        <taxon>Anguillidae</taxon>
        <taxon>Anguilla</taxon>
    </lineage>
</organism>
<feature type="region of interest" description="Disordered" evidence="1">
    <location>
        <begin position="20"/>
        <end position="41"/>
    </location>
</feature>
<dbReference type="AlphaFoldDB" id="A0A0E9SH07"/>
<reference evidence="2" key="1">
    <citation type="submission" date="2014-11" db="EMBL/GenBank/DDBJ databases">
        <authorList>
            <person name="Amaro Gonzalez C."/>
        </authorList>
    </citation>
    <scope>NUCLEOTIDE SEQUENCE</scope>
</reference>
<evidence type="ECO:0000313" key="2">
    <source>
        <dbReference type="EMBL" id="JAH40674.1"/>
    </source>
</evidence>
<protein>
    <submittedName>
        <fullName evidence="2">Uncharacterized protein</fullName>
    </submittedName>
</protein>
<name>A0A0E9SH07_ANGAN</name>